<dbReference type="GO" id="GO:0008168">
    <property type="term" value="F:methyltransferase activity"/>
    <property type="evidence" value="ECO:0007669"/>
    <property type="project" value="UniProtKB-KW"/>
</dbReference>
<dbReference type="RefSeq" id="WP_253670804.1">
    <property type="nucleotide sequence ID" value="NZ_JAMTCP010000021.1"/>
</dbReference>
<keyword evidence="2" id="KW-0808">Transferase</keyword>
<evidence type="ECO:0000259" key="1">
    <source>
        <dbReference type="Pfam" id="PF13649"/>
    </source>
</evidence>
<dbReference type="Proteomes" id="UP001205311">
    <property type="component" value="Unassembled WGS sequence"/>
</dbReference>
<organism evidence="2 3">
    <name type="scientific">Streptoalloteichus tenebrarius (strain ATCC 17920 / DSM 40477 / JCM 4838 / CBS 697.72 / NBRC 16177 / NCIMB 11028 / NRRL B-12390 / A12253. 1 / ISP 5477)</name>
    <name type="common">Streptomyces tenebrarius</name>
    <dbReference type="NCBI Taxonomy" id="1933"/>
    <lineage>
        <taxon>Bacteria</taxon>
        <taxon>Bacillati</taxon>
        <taxon>Actinomycetota</taxon>
        <taxon>Actinomycetes</taxon>
        <taxon>Pseudonocardiales</taxon>
        <taxon>Pseudonocardiaceae</taxon>
        <taxon>Streptoalloteichus</taxon>
    </lineage>
</organism>
<accession>A0ABT1HWQ2</accession>
<gene>
    <name evidence="2" type="ORF">LX15_003635</name>
</gene>
<comment type="caution">
    <text evidence="2">The sequence shown here is derived from an EMBL/GenBank/DDBJ whole genome shotgun (WGS) entry which is preliminary data.</text>
</comment>
<dbReference type="SUPFAM" id="SSF53335">
    <property type="entry name" value="S-adenosyl-L-methionine-dependent methyltransferases"/>
    <property type="match status" value="1"/>
</dbReference>
<dbReference type="GO" id="GO:0032259">
    <property type="term" value="P:methylation"/>
    <property type="evidence" value="ECO:0007669"/>
    <property type="project" value="UniProtKB-KW"/>
</dbReference>
<reference evidence="2 3" key="1">
    <citation type="submission" date="2022-06" db="EMBL/GenBank/DDBJ databases">
        <title>Genomic Encyclopedia of Archaeal and Bacterial Type Strains, Phase II (KMG-II): from individual species to whole genera.</title>
        <authorList>
            <person name="Goeker M."/>
        </authorList>
    </citation>
    <scope>NUCLEOTIDE SEQUENCE [LARGE SCALE GENOMIC DNA]</scope>
    <source>
        <strain evidence="2 3">DSM 40477</strain>
    </source>
</reference>
<keyword evidence="3" id="KW-1185">Reference proteome</keyword>
<dbReference type="InterPro" id="IPR041698">
    <property type="entry name" value="Methyltransf_25"/>
</dbReference>
<name>A0ABT1HWQ2_STRSD</name>
<evidence type="ECO:0000313" key="3">
    <source>
        <dbReference type="Proteomes" id="UP001205311"/>
    </source>
</evidence>
<protein>
    <submittedName>
        <fullName evidence="2">Methyltransferase domain-containing protein</fullName>
    </submittedName>
</protein>
<feature type="domain" description="Methyltransferase" evidence="1">
    <location>
        <begin position="51"/>
        <end position="141"/>
    </location>
</feature>
<dbReference type="Gene3D" id="3.40.50.150">
    <property type="entry name" value="Vaccinia Virus protein VP39"/>
    <property type="match status" value="1"/>
</dbReference>
<evidence type="ECO:0000313" key="2">
    <source>
        <dbReference type="EMBL" id="MCP2259926.1"/>
    </source>
</evidence>
<sequence length="273" mass="29924">MRDEGRHDPDLLRYYGEGREGERLRSGSGLLELVRTQDLLRRFLPEPPASVLDVGGATGVHAEWLVTDGYQVDLVDAVPAHVEQAATLPGVRARVGDARDLDAADAAYDAVLLLGPLYHLVEREDRLLAWREAARVVRPGGLVAAATISRFASLHDGLRTGMIVDEEFREMVARDLADGQHRPPPGKPWTWFTTTYLHLPGEAADEAVAAGLESPEVFGVECSAGLLPEAEIETWLSDPDRRGRLLWGLRRIEREPSVLGASGHLLTLARRPG</sequence>
<keyword evidence="2" id="KW-0489">Methyltransferase</keyword>
<dbReference type="EMBL" id="JAMTCP010000021">
    <property type="protein sequence ID" value="MCP2259926.1"/>
    <property type="molecule type" value="Genomic_DNA"/>
</dbReference>
<dbReference type="InterPro" id="IPR029063">
    <property type="entry name" value="SAM-dependent_MTases_sf"/>
</dbReference>
<dbReference type="Pfam" id="PF13649">
    <property type="entry name" value="Methyltransf_25"/>
    <property type="match status" value="1"/>
</dbReference>
<proteinExistence type="predicted"/>